<evidence type="ECO:0000256" key="1">
    <source>
        <dbReference type="SAM" id="MobiDB-lite"/>
    </source>
</evidence>
<feature type="region of interest" description="Disordered" evidence="1">
    <location>
        <begin position="481"/>
        <end position="503"/>
    </location>
</feature>
<feature type="compositionally biased region" description="Low complexity" evidence="1">
    <location>
        <begin position="85"/>
        <end position="95"/>
    </location>
</feature>
<dbReference type="STRING" id="33097.A0A150G482"/>
<dbReference type="Proteomes" id="UP000075714">
    <property type="component" value="Unassembled WGS sequence"/>
</dbReference>
<dbReference type="AlphaFoldDB" id="A0A150G482"/>
<reference evidence="3" key="1">
    <citation type="journal article" date="2016" name="Nat. Commun.">
        <title>The Gonium pectorale genome demonstrates co-option of cell cycle regulation during the evolution of multicellularity.</title>
        <authorList>
            <person name="Hanschen E.R."/>
            <person name="Marriage T.N."/>
            <person name="Ferris P.J."/>
            <person name="Hamaji T."/>
            <person name="Toyoda A."/>
            <person name="Fujiyama A."/>
            <person name="Neme R."/>
            <person name="Noguchi H."/>
            <person name="Minakuchi Y."/>
            <person name="Suzuki M."/>
            <person name="Kawai-Toyooka H."/>
            <person name="Smith D.R."/>
            <person name="Sparks H."/>
            <person name="Anderson J."/>
            <person name="Bakaric R."/>
            <person name="Luria V."/>
            <person name="Karger A."/>
            <person name="Kirschner M.W."/>
            <person name="Durand P.M."/>
            <person name="Michod R.E."/>
            <person name="Nozaki H."/>
            <person name="Olson B.J."/>
        </authorList>
    </citation>
    <scope>NUCLEOTIDE SEQUENCE [LARGE SCALE GENOMIC DNA]</scope>
    <source>
        <strain evidence="3">NIES-2863</strain>
    </source>
</reference>
<dbReference type="OrthoDB" id="548970at2759"/>
<dbReference type="CDD" id="cd21669">
    <property type="entry name" value="SMP_SF"/>
    <property type="match status" value="1"/>
</dbReference>
<name>A0A150G482_GONPE</name>
<feature type="compositionally biased region" description="Low complexity" evidence="1">
    <location>
        <begin position="445"/>
        <end position="467"/>
    </location>
</feature>
<comment type="caution">
    <text evidence="2">The sequence shown here is derived from an EMBL/GenBank/DDBJ whole genome shotgun (WGS) entry which is preliminary data.</text>
</comment>
<feature type="region of interest" description="Disordered" evidence="1">
    <location>
        <begin position="1"/>
        <end position="102"/>
    </location>
</feature>
<dbReference type="EMBL" id="LSYV01000065">
    <property type="protein sequence ID" value="KXZ44634.1"/>
    <property type="molecule type" value="Genomic_DNA"/>
</dbReference>
<organism evidence="2 3">
    <name type="scientific">Gonium pectorale</name>
    <name type="common">Green alga</name>
    <dbReference type="NCBI Taxonomy" id="33097"/>
    <lineage>
        <taxon>Eukaryota</taxon>
        <taxon>Viridiplantae</taxon>
        <taxon>Chlorophyta</taxon>
        <taxon>core chlorophytes</taxon>
        <taxon>Chlorophyceae</taxon>
        <taxon>CS clade</taxon>
        <taxon>Chlamydomonadales</taxon>
        <taxon>Volvocaceae</taxon>
        <taxon>Gonium</taxon>
    </lineage>
</organism>
<proteinExistence type="predicted"/>
<keyword evidence="3" id="KW-1185">Reference proteome</keyword>
<accession>A0A150G482</accession>
<feature type="compositionally biased region" description="Basic residues" evidence="1">
    <location>
        <begin position="492"/>
        <end position="503"/>
    </location>
</feature>
<evidence type="ECO:0000313" key="2">
    <source>
        <dbReference type="EMBL" id="KXZ44634.1"/>
    </source>
</evidence>
<gene>
    <name evidence="2" type="ORF">GPECTOR_64g128</name>
</gene>
<protein>
    <submittedName>
        <fullName evidence="2">Uncharacterized protein</fullName>
    </submittedName>
</protein>
<feature type="compositionally biased region" description="Basic and acidic residues" evidence="1">
    <location>
        <begin position="412"/>
        <end position="428"/>
    </location>
</feature>
<dbReference type="PANTHER" id="PTHR47264:SF3">
    <property type="entry name" value="SYNAPTOTAGMIN-5 ISOFORM X1"/>
    <property type="match status" value="1"/>
</dbReference>
<feature type="region of interest" description="Disordered" evidence="1">
    <location>
        <begin position="386"/>
        <end position="467"/>
    </location>
</feature>
<sequence>MWHVHHAGHIGVLRRQPGAPGPHPLPAGRGRSLAPQLPALPPCRRWHNGPPLTPRHSRAVWRAGTASQRGAARLWEDEDEGAGSAGRSAGSASSSSDDEGEGDYVASGGFRVQRLLTLAGAVGLELLLTGSLVWTPLAAAAVAFLLLPASRVASGAAASAATAEAVRRAEARVRAEMAARQPVSPPESGVWVSRMMAEFWGPYMTPLLLGENLGAWADQLRRAAPPGWELELVHLSMGRQAPSMGNYQVLADAATGRVTALDCEVEMDSPSVRAVVRGSGPVGRFTATVAGVRMKGRMRMLPVPEQRMLLFSFREPPDMDVNIRVKGPVIGERSLSSSSLPPLRSAIASALADSLVEPRRGAISLDPEPLVGQPVDTVLNIYVESVQGLPPDGHGHGHSQSGAGGSAADGPPTDRREREREREREQQDGRAAAASAEAGDGEGPSGSASASSMVAAASHAASAAGEAVVEGAGAIASLVPGLAAVAGDGGGKRRRKRLQVRPR</sequence>
<dbReference type="PANTHER" id="PTHR47264">
    <property type="entry name" value="OS01G0128800 PROTEIN"/>
    <property type="match status" value="1"/>
</dbReference>
<evidence type="ECO:0000313" key="3">
    <source>
        <dbReference type="Proteomes" id="UP000075714"/>
    </source>
</evidence>